<reference evidence="3" key="1">
    <citation type="journal article" date="2019" name="Int. J. Syst. Evol. Microbiol.">
        <title>The Global Catalogue of Microorganisms (GCM) 10K type strain sequencing project: providing services to taxonomists for standard genome sequencing and annotation.</title>
        <authorList>
            <consortium name="The Broad Institute Genomics Platform"/>
            <consortium name="The Broad Institute Genome Sequencing Center for Infectious Disease"/>
            <person name="Wu L."/>
            <person name="Ma J."/>
        </authorList>
    </citation>
    <scope>NUCLEOTIDE SEQUENCE [LARGE SCALE GENOMIC DNA]</scope>
    <source>
        <strain evidence="3">CGMCC 4.7677</strain>
    </source>
</reference>
<feature type="region of interest" description="Disordered" evidence="1">
    <location>
        <begin position="1"/>
        <end position="36"/>
    </location>
</feature>
<proteinExistence type="predicted"/>
<feature type="compositionally biased region" description="Basic and acidic residues" evidence="1">
    <location>
        <begin position="78"/>
        <end position="89"/>
    </location>
</feature>
<accession>A0ABQ3IKB0</accession>
<feature type="region of interest" description="Disordered" evidence="1">
    <location>
        <begin position="75"/>
        <end position="97"/>
    </location>
</feature>
<evidence type="ECO:0000313" key="3">
    <source>
        <dbReference type="Proteomes" id="UP000605897"/>
    </source>
</evidence>
<protein>
    <submittedName>
        <fullName evidence="2">Uncharacterized protein</fullName>
    </submittedName>
</protein>
<keyword evidence="3" id="KW-1185">Reference proteome</keyword>
<evidence type="ECO:0000313" key="2">
    <source>
        <dbReference type="EMBL" id="GHE83730.1"/>
    </source>
</evidence>
<organism evidence="2 3">
    <name type="scientific">Amycolatopsis deserti</name>
    <dbReference type="NCBI Taxonomy" id="185696"/>
    <lineage>
        <taxon>Bacteria</taxon>
        <taxon>Bacillati</taxon>
        <taxon>Actinomycetota</taxon>
        <taxon>Actinomycetes</taxon>
        <taxon>Pseudonocardiales</taxon>
        <taxon>Pseudonocardiaceae</taxon>
        <taxon>Amycolatopsis</taxon>
    </lineage>
</organism>
<sequence length="120" mass="13018">MLTVARVRARPSAETAATRAPACGTGPEQGLLRRGRIPRRRGTFGRTVHRAFCTIQNSSGGRFYKVFKMSPSSSSLSARHDTFHKEPHSRSAAPQARGCLVSDGYHGEVVDDIATRHNAG</sequence>
<evidence type="ECO:0000256" key="1">
    <source>
        <dbReference type="SAM" id="MobiDB-lite"/>
    </source>
</evidence>
<gene>
    <name evidence="2" type="ORF">GCM10017786_13680</name>
</gene>
<name>A0ABQ3IKB0_9PSEU</name>
<dbReference type="Proteomes" id="UP000605897">
    <property type="component" value="Unassembled WGS sequence"/>
</dbReference>
<comment type="caution">
    <text evidence="2">The sequence shown here is derived from an EMBL/GenBank/DDBJ whole genome shotgun (WGS) entry which is preliminary data.</text>
</comment>
<dbReference type="EMBL" id="BNAU01000001">
    <property type="protein sequence ID" value="GHE83730.1"/>
    <property type="molecule type" value="Genomic_DNA"/>
</dbReference>